<evidence type="ECO:0000256" key="1">
    <source>
        <dbReference type="ARBA" id="ARBA00004123"/>
    </source>
</evidence>
<evidence type="ECO:0000256" key="6">
    <source>
        <dbReference type="ARBA" id="ARBA00023125"/>
    </source>
</evidence>
<dbReference type="PANTHER" id="PTHR21358">
    <property type="entry name" value="PROTEIN MAELSTROM HOMOLOG"/>
    <property type="match status" value="1"/>
</dbReference>
<evidence type="ECO:0000256" key="2">
    <source>
        <dbReference type="ARBA" id="ARBA00004496"/>
    </source>
</evidence>
<reference evidence="11" key="1">
    <citation type="submission" date="2022-01" db="EMBL/GenBank/DDBJ databases">
        <authorList>
            <person name="King R."/>
        </authorList>
    </citation>
    <scope>NUCLEOTIDE SEQUENCE</scope>
</reference>
<proteinExistence type="inferred from homology"/>
<protein>
    <recommendedName>
        <fullName evidence="10">Maelstrom domain-containing protein</fullName>
    </recommendedName>
</protein>
<accession>A0A9N9RR68</accession>
<dbReference type="OrthoDB" id="24555at2759"/>
<dbReference type="PANTHER" id="PTHR21358:SF4">
    <property type="entry name" value="PROTEIN MAELSTROM HOMOLOG"/>
    <property type="match status" value="1"/>
</dbReference>
<keyword evidence="12" id="KW-1185">Reference proteome</keyword>
<feature type="domain" description="Maelstrom" evidence="10">
    <location>
        <begin position="137"/>
        <end position="355"/>
    </location>
</feature>
<dbReference type="InterPro" id="IPR024970">
    <property type="entry name" value="Maelstrom"/>
</dbReference>
<keyword evidence="5" id="KW-0221">Differentiation</keyword>
<evidence type="ECO:0000256" key="3">
    <source>
        <dbReference type="ARBA" id="ARBA00007057"/>
    </source>
</evidence>
<reference evidence="11" key="2">
    <citation type="submission" date="2022-10" db="EMBL/GenBank/DDBJ databases">
        <authorList>
            <consortium name="ENA_rothamsted_submissions"/>
            <consortium name="culmorum"/>
            <person name="King R."/>
        </authorList>
    </citation>
    <scope>NUCLEOTIDE SEQUENCE</scope>
</reference>
<evidence type="ECO:0000313" key="12">
    <source>
        <dbReference type="Proteomes" id="UP001153620"/>
    </source>
</evidence>
<gene>
    <name evidence="11" type="ORF">CHIRRI_LOCUS4654</name>
</gene>
<keyword evidence="9" id="KW-0175">Coiled coil</keyword>
<keyword evidence="4" id="KW-0963">Cytoplasm</keyword>
<dbReference type="GO" id="GO:0007283">
    <property type="term" value="P:spermatogenesis"/>
    <property type="evidence" value="ECO:0007669"/>
    <property type="project" value="TreeGrafter"/>
</dbReference>
<evidence type="ECO:0000256" key="4">
    <source>
        <dbReference type="ARBA" id="ARBA00022490"/>
    </source>
</evidence>
<evidence type="ECO:0000256" key="8">
    <source>
        <dbReference type="ARBA" id="ARBA00023242"/>
    </source>
</evidence>
<evidence type="ECO:0000256" key="5">
    <source>
        <dbReference type="ARBA" id="ARBA00022782"/>
    </source>
</evidence>
<keyword evidence="8" id="KW-0539">Nucleus</keyword>
<organism evidence="11 12">
    <name type="scientific">Chironomus riparius</name>
    <dbReference type="NCBI Taxonomy" id="315576"/>
    <lineage>
        <taxon>Eukaryota</taxon>
        <taxon>Metazoa</taxon>
        <taxon>Ecdysozoa</taxon>
        <taxon>Arthropoda</taxon>
        <taxon>Hexapoda</taxon>
        <taxon>Insecta</taxon>
        <taxon>Pterygota</taxon>
        <taxon>Neoptera</taxon>
        <taxon>Endopterygota</taxon>
        <taxon>Diptera</taxon>
        <taxon>Nematocera</taxon>
        <taxon>Chironomoidea</taxon>
        <taxon>Chironomidae</taxon>
        <taxon>Chironominae</taxon>
        <taxon>Chironomus</taxon>
    </lineage>
</organism>
<dbReference type="GO" id="GO:0043186">
    <property type="term" value="C:P granule"/>
    <property type="evidence" value="ECO:0007669"/>
    <property type="project" value="TreeGrafter"/>
</dbReference>
<dbReference type="AlphaFoldDB" id="A0A9N9RR68"/>
<dbReference type="EMBL" id="OU895878">
    <property type="protein sequence ID" value="CAG9801733.1"/>
    <property type="molecule type" value="Genomic_DNA"/>
</dbReference>
<dbReference type="GO" id="GO:0045892">
    <property type="term" value="P:negative regulation of DNA-templated transcription"/>
    <property type="evidence" value="ECO:0007669"/>
    <property type="project" value="TreeGrafter"/>
</dbReference>
<evidence type="ECO:0000259" key="10">
    <source>
        <dbReference type="Pfam" id="PF13017"/>
    </source>
</evidence>
<evidence type="ECO:0000256" key="9">
    <source>
        <dbReference type="SAM" id="Coils"/>
    </source>
</evidence>
<sequence length="361" mass="41989">MNDLHRKSKKSKISGFVLFAIELAGRKIRNYEDTFVTSREIEHAKPIYNRMSFEDREKLKDRARRYNVKVSSTQVRYNSLGQTIKEVDDERNEIEEERNRRRNEIEQLLKDAVDMGELDTKVFYFVTASHFYEDCNMIFPAEIALSKYSLKEGIMDTVHVEINPGELPIGSAYKAQIIADSTHRYPIPPTFGESNYLNILTKIIGLLPEEEKLPIFFTEGIDDMPTESKIHKDNQRVIKYIFEAAQEYDVASDLKIYSILELFYYLQDVTTALKYEQNPESSYEPFQSFAAAQAAFKQTEAELLYKTESCVFHEGNDSITFCCLNKCIRYGYIISKWCATGFKYKLKPGCHFPKNYLNIHA</sequence>
<dbReference type="GO" id="GO:0060964">
    <property type="term" value="P:regulation of miRNA-mediated gene silencing"/>
    <property type="evidence" value="ECO:0007669"/>
    <property type="project" value="InterPro"/>
</dbReference>
<feature type="coiled-coil region" evidence="9">
    <location>
        <begin position="77"/>
        <end position="111"/>
    </location>
</feature>
<dbReference type="GO" id="GO:0007140">
    <property type="term" value="P:male meiotic nuclear division"/>
    <property type="evidence" value="ECO:0007669"/>
    <property type="project" value="TreeGrafter"/>
</dbReference>
<dbReference type="GO" id="GO:0043565">
    <property type="term" value="F:sequence-specific DNA binding"/>
    <property type="evidence" value="ECO:0007669"/>
    <property type="project" value="TreeGrafter"/>
</dbReference>
<evidence type="ECO:0000313" key="11">
    <source>
        <dbReference type="EMBL" id="CAG9801733.1"/>
    </source>
</evidence>
<dbReference type="InterPro" id="IPR039259">
    <property type="entry name" value="Protein_maelstrom"/>
</dbReference>
<dbReference type="GO" id="GO:0034587">
    <property type="term" value="P:piRNA processing"/>
    <property type="evidence" value="ECO:0007669"/>
    <property type="project" value="TreeGrafter"/>
</dbReference>
<evidence type="ECO:0000256" key="7">
    <source>
        <dbReference type="ARBA" id="ARBA00023158"/>
    </source>
</evidence>
<comment type="similarity">
    <text evidence="3">Belongs to the maelstrom family.</text>
</comment>
<dbReference type="Proteomes" id="UP001153620">
    <property type="component" value="Chromosome 2"/>
</dbReference>
<dbReference type="GO" id="GO:0005634">
    <property type="term" value="C:nucleus"/>
    <property type="evidence" value="ECO:0007669"/>
    <property type="project" value="UniProtKB-SubCell"/>
</dbReference>
<dbReference type="GO" id="GO:0030154">
    <property type="term" value="P:cell differentiation"/>
    <property type="evidence" value="ECO:0007669"/>
    <property type="project" value="UniProtKB-KW"/>
</dbReference>
<name>A0A9N9RR68_9DIPT</name>
<keyword evidence="6" id="KW-0238">DNA-binding</keyword>
<comment type="subcellular location">
    <subcellularLocation>
        <location evidence="2">Cytoplasm</location>
    </subcellularLocation>
    <subcellularLocation>
        <location evidence="1">Nucleus</location>
    </subcellularLocation>
</comment>
<keyword evidence="7" id="KW-0943">RNA-mediated gene silencing</keyword>
<dbReference type="Pfam" id="PF13017">
    <property type="entry name" value="Maelstrom"/>
    <property type="match status" value="1"/>
</dbReference>